<dbReference type="GO" id="GO:0008168">
    <property type="term" value="F:methyltransferase activity"/>
    <property type="evidence" value="ECO:0007669"/>
    <property type="project" value="UniProtKB-KW"/>
</dbReference>
<dbReference type="AlphaFoldDB" id="A0A7T4R3J3"/>
<keyword evidence="4" id="KW-0949">S-adenosyl-L-methionine</keyword>
<dbReference type="Gene3D" id="3.30.750.80">
    <property type="entry name" value="RNA methyltransferase domain (HRMD) like"/>
    <property type="match status" value="1"/>
</dbReference>
<keyword evidence="8" id="KW-1185">Reference proteome</keyword>
<evidence type="ECO:0000256" key="4">
    <source>
        <dbReference type="ARBA" id="ARBA00022691"/>
    </source>
</evidence>
<dbReference type="GO" id="GO:0032259">
    <property type="term" value="P:methylation"/>
    <property type="evidence" value="ECO:0007669"/>
    <property type="project" value="UniProtKB-KW"/>
</dbReference>
<keyword evidence="1" id="KW-0698">rRNA processing</keyword>
<dbReference type="KEGG" id="snan:I6N98_08460"/>
<dbReference type="GO" id="GO:0006364">
    <property type="term" value="P:rRNA processing"/>
    <property type="evidence" value="ECO:0007669"/>
    <property type="project" value="UniProtKB-KW"/>
</dbReference>
<keyword evidence="5" id="KW-1133">Transmembrane helix</keyword>
<reference evidence="7 8" key="1">
    <citation type="submission" date="2020-12" db="EMBL/GenBank/DDBJ databases">
        <authorList>
            <person name="Shan Y."/>
        </authorList>
    </citation>
    <scope>NUCLEOTIDE SEQUENCE [LARGE SCALE GENOMIC DNA]</scope>
    <source>
        <strain evidence="8">csc3.9</strain>
    </source>
</reference>
<dbReference type="RefSeq" id="WP_198571338.1">
    <property type="nucleotide sequence ID" value="NZ_CP066167.1"/>
</dbReference>
<keyword evidence="5" id="KW-0812">Transmembrane</keyword>
<dbReference type="Pfam" id="PF10672">
    <property type="entry name" value="Methyltrans_SAM"/>
    <property type="match status" value="1"/>
</dbReference>
<feature type="transmembrane region" description="Helical" evidence="5">
    <location>
        <begin position="149"/>
        <end position="171"/>
    </location>
</feature>
<evidence type="ECO:0000256" key="2">
    <source>
        <dbReference type="ARBA" id="ARBA00022603"/>
    </source>
</evidence>
<dbReference type="Gene3D" id="3.40.50.150">
    <property type="entry name" value="Vaccinia Virus protein VP39"/>
    <property type="match status" value="1"/>
</dbReference>
<accession>A0A7T4R3J3</accession>
<proteinExistence type="predicted"/>
<dbReference type="SUPFAM" id="SSF53335">
    <property type="entry name" value="S-adenosyl-L-methionine-dependent methyltransferases"/>
    <property type="match status" value="1"/>
</dbReference>
<dbReference type="PANTHER" id="PTHR43042">
    <property type="entry name" value="SAM-DEPENDENT METHYLTRANSFERASE"/>
    <property type="match status" value="1"/>
</dbReference>
<sequence>MTATESGFAAQAGTEQWPERLGPQAVRLFHGRGDCYPGFEFLTVDYFAPVLWVVLYKRAVPAVWESIKAQLRDTLKDHCEVAAVQHRYDRHAPLELLWGELPVSPIAREGQLAFQLTLGGRQNPGYFMDMRPARQWLAQRAQGKRILNLFAYTCAFSVAAMSAGASSVVNIDMSRSAMRQGRDNHRLNDLDGKEGTTFLGHDIFRSWGKLRRLGPYDVIICDPPSRQAGSFDAEKDYPRLVRRLSDMLAPQGSVLACLNAPYLGEAFLREVLAANAPDLEFVERLPARADFPDRDPDRALKVLHFQRCN</sequence>
<dbReference type="InterPro" id="IPR019614">
    <property type="entry name" value="SAM-dep_methyl-trfase"/>
</dbReference>
<evidence type="ECO:0000256" key="5">
    <source>
        <dbReference type="SAM" id="Phobius"/>
    </source>
</evidence>
<gene>
    <name evidence="7" type="ORF">I6N98_08460</name>
</gene>
<feature type="domain" description="S-adenosylmethionine-dependent methyltransferase" evidence="6">
    <location>
        <begin position="27"/>
        <end position="305"/>
    </location>
</feature>
<evidence type="ECO:0000256" key="1">
    <source>
        <dbReference type="ARBA" id="ARBA00022552"/>
    </source>
</evidence>
<evidence type="ECO:0000259" key="6">
    <source>
        <dbReference type="Pfam" id="PF10672"/>
    </source>
</evidence>
<dbReference type="EMBL" id="CP066167">
    <property type="protein sequence ID" value="QQD19854.1"/>
    <property type="molecule type" value="Genomic_DNA"/>
</dbReference>
<name>A0A7T4R3J3_9GAMM</name>
<keyword evidence="5" id="KW-0472">Membrane</keyword>
<evidence type="ECO:0000313" key="8">
    <source>
        <dbReference type="Proteomes" id="UP000596063"/>
    </source>
</evidence>
<evidence type="ECO:0000313" key="7">
    <source>
        <dbReference type="EMBL" id="QQD19854.1"/>
    </source>
</evidence>
<protein>
    <submittedName>
        <fullName evidence="7">Class I SAM-dependent methyltransferase</fullName>
    </submittedName>
</protein>
<keyword evidence="2 7" id="KW-0489">Methyltransferase</keyword>
<keyword evidence="3 7" id="KW-0808">Transferase</keyword>
<dbReference type="PANTHER" id="PTHR43042:SF3">
    <property type="entry name" value="RIBOSOMAL RNA LARGE SUBUNIT METHYLTRANSFERASE YWBD-RELATED"/>
    <property type="match status" value="1"/>
</dbReference>
<dbReference type="Proteomes" id="UP000596063">
    <property type="component" value="Chromosome"/>
</dbReference>
<dbReference type="CDD" id="cd02440">
    <property type="entry name" value="AdoMet_MTases"/>
    <property type="match status" value="1"/>
</dbReference>
<evidence type="ECO:0000256" key="3">
    <source>
        <dbReference type="ARBA" id="ARBA00022679"/>
    </source>
</evidence>
<dbReference type="InterPro" id="IPR029063">
    <property type="entry name" value="SAM-dependent_MTases_sf"/>
</dbReference>
<organism evidence="7 8">
    <name type="scientific">Spongiibacter nanhainus</name>
    <dbReference type="NCBI Taxonomy" id="2794344"/>
    <lineage>
        <taxon>Bacteria</taxon>
        <taxon>Pseudomonadati</taxon>
        <taxon>Pseudomonadota</taxon>
        <taxon>Gammaproteobacteria</taxon>
        <taxon>Cellvibrionales</taxon>
        <taxon>Spongiibacteraceae</taxon>
        <taxon>Spongiibacter</taxon>
    </lineage>
</organism>